<dbReference type="Pfam" id="PF12937">
    <property type="entry name" value="F-box-like"/>
    <property type="match status" value="1"/>
</dbReference>
<dbReference type="SUPFAM" id="SSF81383">
    <property type="entry name" value="F-box domain"/>
    <property type="match status" value="1"/>
</dbReference>
<feature type="domain" description="F-box" evidence="1">
    <location>
        <begin position="13"/>
        <end position="57"/>
    </location>
</feature>
<dbReference type="HOGENOM" id="CLU_839530_0_0_1"/>
<proteinExistence type="predicted"/>
<sequence length="331" mass="37893">MAQTQTSIAPFRFEDLPIDLHGEVFAHLTSPSDLLHVAQASKLFFRLAIRLLYQDIYYDTPAHFFHNLTFWDRNWSLWGLQDQGLENILETPRSVVIGKELGHGLTIDHYYVESHIARTRLRFGTDLGLKKSREFFPPALDCLSELLMRFPNLHSISFQQALFSFKLDKLLNNLPPSIRSLSFEQCTFLTPTPPLETRDSMPLLSALKSYTGPVDFLRSTLRGCDGLERIVFPSSIRDVDALMSDTLPYTASTSTRFFDVTLQKWDIEIMHAVIAELPGLEELRIRVWDGFPDEVGVLLEFLFFFSSERTLTLGNVERPRELRSGISISTS</sequence>
<organism evidence="2 3">
    <name type="scientific">Collybiopsis luxurians FD-317 M1</name>
    <dbReference type="NCBI Taxonomy" id="944289"/>
    <lineage>
        <taxon>Eukaryota</taxon>
        <taxon>Fungi</taxon>
        <taxon>Dikarya</taxon>
        <taxon>Basidiomycota</taxon>
        <taxon>Agaricomycotina</taxon>
        <taxon>Agaricomycetes</taxon>
        <taxon>Agaricomycetidae</taxon>
        <taxon>Agaricales</taxon>
        <taxon>Marasmiineae</taxon>
        <taxon>Omphalotaceae</taxon>
        <taxon>Collybiopsis</taxon>
        <taxon>Collybiopsis luxurians</taxon>
    </lineage>
</organism>
<evidence type="ECO:0000313" key="3">
    <source>
        <dbReference type="Proteomes" id="UP000053593"/>
    </source>
</evidence>
<dbReference type="InterPro" id="IPR001810">
    <property type="entry name" value="F-box_dom"/>
</dbReference>
<keyword evidence="3" id="KW-1185">Reference proteome</keyword>
<name>A0A0D0BDQ9_9AGAR</name>
<dbReference type="AlphaFoldDB" id="A0A0D0BDQ9"/>
<evidence type="ECO:0000259" key="1">
    <source>
        <dbReference type="Pfam" id="PF12937"/>
    </source>
</evidence>
<accession>A0A0D0BDQ9</accession>
<protein>
    <recommendedName>
        <fullName evidence="1">F-box domain-containing protein</fullName>
    </recommendedName>
</protein>
<dbReference type="InterPro" id="IPR036047">
    <property type="entry name" value="F-box-like_dom_sf"/>
</dbReference>
<dbReference type="Proteomes" id="UP000053593">
    <property type="component" value="Unassembled WGS sequence"/>
</dbReference>
<dbReference type="OrthoDB" id="5354526at2759"/>
<evidence type="ECO:0000313" key="2">
    <source>
        <dbReference type="EMBL" id="KIK52686.1"/>
    </source>
</evidence>
<dbReference type="EMBL" id="KN834839">
    <property type="protein sequence ID" value="KIK52686.1"/>
    <property type="molecule type" value="Genomic_DNA"/>
</dbReference>
<gene>
    <name evidence="2" type="ORF">GYMLUDRAFT_64130</name>
</gene>
<reference evidence="2 3" key="1">
    <citation type="submission" date="2014-04" db="EMBL/GenBank/DDBJ databases">
        <title>Evolutionary Origins and Diversification of the Mycorrhizal Mutualists.</title>
        <authorList>
            <consortium name="DOE Joint Genome Institute"/>
            <consortium name="Mycorrhizal Genomics Consortium"/>
            <person name="Kohler A."/>
            <person name="Kuo A."/>
            <person name="Nagy L.G."/>
            <person name="Floudas D."/>
            <person name="Copeland A."/>
            <person name="Barry K.W."/>
            <person name="Cichocki N."/>
            <person name="Veneault-Fourrey C."/>
            <person name="LaButti K."/>
            <person name="Lindquist E.A."/>
            <person name="Lipzen A."/>
            <person name="Lundell T."/>
            <person name="Morin E."/>
            <person name="Murat C."/>
            <person name="Riley R."/>
            <person name="Ohm R."/>
            <person name="Sun H."/>
            <person name="Tunlid A."/>
            <person name="Henrissat B."/>
            <person name="Grigoriev I.V."/>
            <person name="Hibbett D.S."/>
            <person name="Martin F."/>
        </authorList>
    </citation>
    <scope>NUCLEOTIDE SEQUENCE [LARGE SCALE GENOMIC DNA]</scope>
    <source>
        <strain evidence="2 3">FD-317 M1</strain>
    </source>
</reference>